<accession>A0ABV7VVT0</accession>
<name>A0ABV7VVT0_9GAMM</name>
<dbReference type="PANTHER" id="PTHR44688">
    <property type="entry name" value="DNA-BINDING TRANSCRIPTIONAL ACTIVATOR DEVR_DOSR"/>
    <property type="match status" value="1"/>
</dbReference>
<comment type="caution">
    <text evidence="5">The sequence shown here is derived from an EMBL/GenBank/DDBJ whole genome shotgun (WGS) entry which is preliminary data.</text>
</comment>
<dbReference type="SMART" id="SM00421">
    <property type="entry name" value="HTH_LUXR"/>
    <property type="match status" value="1"/>
</dbReference>
<evidence type="ECO:0000259" key="4">
    <source>
        <dbReference type="PROSITE" id="PS50043"/>
    </source>
</evidence>
<protein>
    <submittedName>
        <fullName evidence="5">Helix-turn-helix transcriptional regulator</fullName>
    </submittedName>
</protein>
<dbReference type="CDD" id="cd06170">
    <property type="entry name" value="LuxR_C_like"/>
    <property type="match status" value="1"/>
</dbReference>
<keyword evidence="6" id="KW-1185">Reference proteome</keyword>
<dbReference type="PANTHER" id="PTHR44688:SF16">
    <property type="entry name" value="DNA-BINDING TRANSCRIPTIONAL ACTIVATOR DEVR_DOSR"/>
    <property type="match status" value="1"/>
</dbReference>
<evidence type="ECO:0000256" key="1">
    <source>
        <dbReference type="ARBA" id="ARBA00023015"/>
    </source>
</evidence>
<dbReference type="Gene3D" id="1.10.10.10">
    <property type="entry name" value="Winged helix-like DNA-binding domain superfamily/Winged helix DNA-binding domain"/>
    <property type="match status" value="1"/>
</dbReference>
<dbReference type="RefSeq" id="WP_376867777.1">
    <property type="nucleotide sequence ID" value="NZ_JBHRYB010000014.1"/>
</dbReference>
<evidence type="ECO:0000313" key="5">
    <source>
        <dbReference type="EMBL" id="MFC3681317.1"/>
    </source>
</evidence>
<organism evidence="5 6">
    <name type="scientific">Bacterioplanoides pacificum</name>
    <dbReference type="NCBI Taxonomy" id="1171596"/>
    <lineage>
        <taxon>Bacteria</taxon>
        <taxon>Pseudomonadati</taxon>
        <taxon>Pseudomonadota</taxon>
        <taxon>Gammaproteobacteria</taxon>
        <taxon>Oceanospirillales</taxon>
        <taxon>Oceanospirillaceae</taxon>
        <taxon>Bacterioplanoides</taxon>
    </lineage>
</organism>
<dbReference type="InterPro" id="IPR016032">
    <property type="entry name" value="Sig_transdc_resp-reg_C-effctor"/>
</dbReference>
<dbReference type="PROSITE" id="PS50043">
    <property type="entry name" value="HTH_LUXR_2"/>
    <property type="match status" value="1"/>
</dbReference>
<dbReference type="EMBL" id="JBHRYB010000014">
    <property type="protein sequence ID" value="MFC3681317.1"/>
    <property type="molecule type" value="Genomic_DNA"/>
</dbReference>
<dbReference type="InterPro" id="IPR036388">
    <property type="entry name" value="WH-like_DNA-bd_sf"/>
</dbReference>
<dbReference type="PRINTS" id="PR00038">
    <property type="entry name" value="HTHLUXR"/>
</dbReference>
<evidence type="ECO:0000313" key="6">
    <source>
        <dbReference type="Proteomes" id="UP001595722"/>
    </source>
</evidence>
<keyword evidence="1" id="KW-0805">Transcription regulation</keyword>
<sequence length="131" mass="14747">MQQAVSFYGWLLFNRTLFDEAPLLAPILAQLIERGELEAPAFYLSLYRGLIFPDKASVDNDVCSKLQQLTAKEREVLMLLSQGLSNQEIAQQLEVTAATTKWHLKNIYRKLSLESRAAAVAMVHTLQPQLG</sequence>
<keyword evidence="3" id="KW-0804">Transcription</keyword>
<reference evidence="6" key="1">
    <citation type="journal article" date="2019" name="Int. J. Syst. Evol. Microbiol.">
        <title>The Global Catalogue of Microorganisms (GCM) 10K type strain sequencing project: providing services to taxonomists for standard genome sequencing and annotation.</title>
        <authorList>
            <consortium name="The Broad Institute Genomics Platform"/>
            <consortium name="The Broad Institute Genome Sequencing Center for Infectious Disease"/>
            <person name="Wu L."/>
            <person name="Ma J."/>
        </authorList>
    </citation>
    <scope>NUCLEOTIDE SEQUENCE [LARGE SCALE GENOMIC DNA]</scope>
    <source>
        <strain evidence="6">KCTC 42424</strain>
    </source>
</reference>
<evidence type="ECO:0000256" key="2">
    <source>
        <dbReference type="ARBA" id="ARBA00023125"/>
    </source>
</evidence>
<evidence type="ECO:0000256" key="3">
    <source>
        <dbReference type="ARBA" id="ARBA00023163"/>
    </source>
</evidence>
<gene>
    <name evidence="5" type="ORF">ACFOMG_14525</name>
</gene>
<feature type="domain" description="HTH luxR-type" evidence="4">
    <location>
        <begin position="62"/>
        <end position="127"/>
    </location>
</feature>
<dbReference type="InterPro" id="IPR000792">
    <property type="entry name" value="Tscrpt_reg_LuxR_C"/>
</dbReference>
<proteinExistence type="predicted"/>
<dbReference type="Pfam" id="PF00196">
    <property type="entry name" value="GerE"/>
    <property type="match status" value="1"/>
</dbReference>
<keyword evidence="2" id="KW-0238">DNA-binding</keyword>
<dbReference type="SUPFAM" id="SSF46894">
    <property type="entry name" value="C-terminal effector domain of the bipartite response regulators"/>
    <property type="match status" value="1"/>
</dbReference>
<dbReference type="Proteomes" id="UP001595722">
    <property type="component" value="Unassembled WGS sequence"/>
</dbReference>